<dbReference type="PANTHER" id="PTHR48060">
    <property type="entry name" value="DNA DAMAGE-REPAIR/TOLERATION PROTEIN DRT100"/>
    <property type="match status" value="1"/>
</dbReference>
<evidence type="ECO:0000313" key="12">
    <source>
        <dbReference type="Proteomes" id="UP001161247"/>
    </source>
</evidence>
<evidence type="ECO:0000313" key="11">
    <source>
        <dbReference type="EMBL" id="CAI9089235.1"/>
    </source>
</evidence>
<dbReference type="InterPro" id="IPR001611">
    <property type="entry name" value="Leu-rich_rpt"/>
</dbReference>
<keyword evidence="6" id="KW-1133">Transmembrane helix</keyword>
<evidence type="ECO:0000256" key="3">
    <source>
        <dbReference type="ARBA" id="ARBA00022692"/>
    </source>
</evidence>
<sequence>MAKMSKLLLCFTLQYFFVIACSANPAFKSISTDESALLSIKSHVTNDPFSILATNWTKGTSVCDWVGISCNWKRQRVAALDLSGGHFQGTIAKEVGNLSFLVSLDVSGNNFYGFIPDQIGNLRRLRYLYMQDNTLSGLIPKSLEYLTRMELILNNNSLSGPIPRSIFNISSLRAIGFMNNSLNGTLPDDLCTNLPKLEYFNASVNHIGGEIPATLSQCSEIKVLRFGTNNFKGSIPASIGNLSKTGVVASWYQQFDRCTAFIALQHIIIEGTSSSV</sequence>
<dbReference type="GO" id="GO:0016020">
    <property type="term" value="C:membrane"/>
    <property type="evidence" value="ECO:0007669"/>
    <property type="project" value="UniProtKB-SubCell"/>
</dbReference>
<feature type="signal peptide" evidence="9">
    <location>
        <begin position="1"/>
        <end position="23"/>
    </location>
</feature>
<evidence type="ECO:0000256" key="2">
    <source>
        <dbReference type="ARBA" id="ARBA00022614"/>
    </source>
</evidence>
<evidence type="ECO:0000256" key="6">
    <source>
        <dbReference type="ARBA" id="ARBA00022989"/>
    </source>
</evidence>
<dbReference type="Gene3D" id="3.80.10.10">
    <property type="entry name" value="Ribonuclease Inhibitor"/>
    <property type="match status" value="2"/>
</dbReference>
<dbReference type="InterPro" id="IPR053211">
    <property type="entry name" value="DNA_repair-toleration"/>
</dbReference>
<evidence type="ECO:0000256" key="9">
    <source>
        <dbReference type="SAM" id="SignalP"/>
    </source>
</evidence>
<keyword evidence="2" id="KW-0433">Leucine-rich repeat</keyword>
<dbReference type="FunFam" id="3.80.10.10:FF:000041">
    <property type="entry name" value="LRR receptor-like serine/threonine-protein kinase ERECTA"/>
    <property type="match status" value="1"/>
</dbReference>
<accession>A0AAV1C365</accession>
<protein>
    <submittedName>
        <fullName evidence="11">OLC1v1023771C1</fullName>
    </submittedName>
</protein>
<dbReference type="PROSITE" id="PS51257">
    <property type="entry name" value="PROKAR_LIPOPROTEIN"/>
    <property type="match status" value="1"/>
</dbReference>
<dbReference type="Pfam" id="PF00560">
    <property type="entry name" value="LRR_1"/>
    <property type="match status" value="3"/>
</dbReference>
<comment type="subcellular location">
    <subcellularLocation>
        <location evidence="1">Membrane</location>
        <topology evidence="1">Single-pass membrane protein</topology>
    </subcellularLocation>
</comment>
<keyword evidence="3" id="KW-0812">Transmembrane</keyword>
<dbReference type="FunFam" id="3.80.10.10:FF:000129">
    <property type="entry name" value="Leucine-rich repeat receptor-like kinase"/>
    <property type="match status" value="1"/>
</dbReference>
<evidence type="ECO:0000259" key="10">
    <source>
        <dbReference type="Pfam" id="PF08263"/>
    </source>
</evidence>
<organism evidence="11 12">
    <name type="scientific">Oldenlandia corymbosa var. corymbosa</name>
    <dbReference type="NCBI Taxonomy" id="529605"/>
    <lineage>
        <taxon>Eukaryota</taxon>
        <taxon>Viridiplantae</taxon>
        <taxon>Streptophyta</taxon>
        <taxon>Embryophyta</taxon>
        <taxon>Tracheophyta</taxon>
        <taxon>Spermatophyta</taxon>
        <taxon>Magnoliopsida</taxon>
        <taxon>eudicotyledons</taxon>
        <taxon>Gunneridae</taxon>
        <taxon>Pentapetalae</taxon>
        <taxon>asterids</taxon>
        <taxon>lamiids</taxon>
        <taxon>Gentianales</taxon>
        <taxon>Rubiaceae</taxon>
        <taxon>Rubioideae</taxon>
        <taxon>Spermacoceae</taxon>
        <taxon>Hedyotis-Oldenlandia complex</taxon>
        <taxon>Oldenlandia</taxon>
    </lineage>
</organism>
<keyword evidence="8" id="KW-0325">Glycoprotein</keyword>
<dbReference type="InterPro" id="IPR013210">
    <property type="entry name" value="LRR_N_plant-typ"/>
</dbReference>
<proteinExistence type="predicted"/>
<evidence type="ECO:0000256" key="7">
    <source>
        <dbReference type="ARBA" id="ARBA00023136"/>
    </source>
</evidence>
<dbReference type="PANTHER" id="PTHR48060:SF21">
    <property type="entry name" value="L DOMAIN-LIKE PROTEIN"/>
    <property type="match status" value="1"/>
</dbReference>
<dbReference type="EMBL" id="OX459118">
    <property type="protein sequence ID" value="CAI9089235.1"/>
    <property type="molecule type" value="Genomic_DNA"/>
</dbReference>
<evidence type="ECO:0000256" key="1">
    <source>
        <dbReference type="ARBA" id="ARBA00004167"/>
    </source>
</evidence>
<evidence type="ECO:0000256" key="8">
    <source>
        <dbReference type="ARBA" id="ARBA00023180"/>
    </source>
</evidence>
<feature type="domain" description="Leucine-rich repeat-containing N-terminal plant-type" evidence="10">
    <location>
        <begin position="31"/>
        <end position="71"/>
    </location>
</feature>
<gene>
    <name evidence="11" type="ORF">OLC1_LOCUS1617</name>
</gene>
<keyword evidence="12" id="KW-1185">Reference proteome</keyword>
<evidence type="ECO:0000256" key="4">
    <source>
        <dbReference type="ARBA" id="ARBA00022729"/>
    </source>
</evidence>
<dbReference type="Proteomes" id="UP001161247">
    <property type="component" value="Chromosome 1"/>
</dbReference>
<keyword evidence="7" id="KW-0472">Membrane</keyword>
<dbReference type="Pfam" id="PF08263">
    <property type="entry name" value="LRRNT_2"/>
    <property type="match status" value="1"/>
</dbReference>
<keyword evidence="5" id="KW-0677">Repeat</keyword>
<evidence type="ECO:0000256" key="5">
    <source>
        <dbReference type="ARBA" id="ARBA00022737"/>
    </source>
</evidence>
<name>A0AAV1C365_OLDCO</name>
<keyword evidence="4 9" id="KW-0732">Signal</keyword>
<reference evidence="11" key="1">
    <citation type="submission" date="2023-03" db="EMBL/GenBank/DDBJ databases">
        <authorList>
            <person name="Julca I."/>
        </authorList>
    </citation>
    <scope>NUCLEOTIDE SEQUENCE</scope>
</reference>
<feature type="chain" id="PRO_5043359414" evidence="9">
    <location>
        <begin position="24"/>
        <end position="276"/>
    </location>
</feature>
<dbReference type="InterPro" id="IPR032675">
    <property type="entry name" value="LRR_dom_sf"/>
</dbReference>
<dbReference type="SUPFAM" id="SSF52058">
    <property type="entry name" value="L domain-like"/>
    <property type="match status" value="1"/>
</dbReference>
<dbReference type="AlphaFoldDB" id="A0AAV1C365"/>